<dbReference type="GO" id="GO:0020037">
    <property type="term" value="F:heme binding"/>
    <property type="evidence" value="ECO:0007669"/>
    <property type="project" value="InterPro"/>
</dbReference>
<dbReference type="PRINTS" id="PR00463">
    <property type="entry name" value="EP450I"/>
</dbReference>
<dbReference type="InterPro" id="IPR050476">
    <property type="entry name" value="Insect_CytP450_Detox"/>
</dbReference>
<evidence type="ECO:0000256" key="14">
    <source>
        <dbReference type="SAM" id="Phobius"/>
    </source>
</evidence>
<dbReference type="CDD" id="cd11056">
    <property type="entry name" value="CYP6-like"/>
    <property type="match status" value="3"/>
</dbReference>
<comment type="caution">
    <text evidence="15">The sequence shown here is derived from an EMBL/GenBank/DDBJ whole genome shotgun (WGS) entry which is preliminary data.</text>
</comment>
<evidence type="ECO:0000256" key="13">
    <source>
        <dbReference type="PIRSR" id="PIRSR602401-1"/>
    </source>
</evidence>
<dbReference type="Pfam" id="PF00067">
    <property type="entry name" value="p450"/>
    <property type="match status" value="3"/>
</dbReference>
<dbReference type="STRING" id="1661398.A0A482VPM0"/>
<reference evidence="15 16" key="1">
    <citation type="submission" date="2017-03" db="EMBL/GenBank/DDBJ databases">
        <title>Genome of the blue death feigning beetle - Asbolus verrucosus.</title>
        <authorList>
            <person name="Rider S.D."/>
        </authorList>
    </citation>
    <scope>NUCLEOTIDE SEQUENCE [LARGE SCALE GENOMIC DNA]</scope>
    <source>
        <strain evidence="15">Butters</strain>
        <tissue evidence="15">Head and leg muscle</tissue>
    </source>
</reference>
<dbReference type="InterPro" id="IPR002401">
    <property type="entry name" value="Cyt_P450_E_grp-I"/>
</dbReference>
<protein>
    <submittedName>
        <fullName evidence="15">Cytochrome P450 6a14</fullName>
    </submittedName>
</protein>
<evidence type="ECO:0000256" key="7">
    <source>
        <dbReference type="ARBA" id="ARBA00022824"/>
    </source>
</evidence>
<evidence type="ECO:0000256" key="1">
    <source>
        <dbReference type="ARBA" id="ARBA00001971"/>
    </source>
</evidence>
<dbReference type="PANTHER" id="PTHR24292:SF100">
    <property type="entry name" value="CYTOCHROME P450 6A16, ISOFORM B-RELATED"/>
    <property type="match status" value="1"/>
</dbReference>
<dbReference type="Proteomes" id="UP000292052">
    <property type="component" value="Unassembled WGS sequence"/>
</dbReference>
<sequence length="1451" mass="167998">MNVLDLIGLGIAIVVVAIAYLKWKLQYWEKIGLPTLNPRVPFGDTKQLMLGQCTFGEQFEQFYKQFKAKGLKHGGVYMGPKPFYVPIDTEIIKHIMQKDFQHFVNHGSFMDENNDPLSGHLFNLEDAKWKNMRIKLTPTFTSGKMKMMFQTLADCTVGLKAIMDKSALNNIPVDIKDILGRFTTDIIGSVAFGLQCNSLKDPDAVFRKYGKKVFEMDGWERLKLLLQFALPHQFLRAIKLKATKSDVEKFFMKAVKDTVAYREKNNIYRKDFMHLLIQLKNRGTITDDEKITDENGKIEEKALTINELAAQAFVFFLAGFETSSTTMTFALYELATNPHIQDKLRQEINSVLARHNDKLTYDGMMEMTYMDKVINETLRKYPPVPLLIRKCNKDYIIPNTSIVIKKGIDVGIPALGLHKDPQYYPNPELFDPERFSEENKNTRPSFTWLPFGEGPRACIDDRLHRLDCFGRHWNFYSHLSSAHRVREMVIYTMRKNWTPNSTPKNIRLYQFRDENKVRLSTFQFLVYITIQNITLNRKRSILDDFPKKVKNSRPFIWLPFGEAPKHCIGAMSALVLVVVTAYLKWKLSYWNKVGLPTLNPVLFFGNIKQLLLGRQTFGEQFQEIYKEIRAKQLQHAGIYFGVTPFYVPVDPEIIKHILQTDFQHFVNHGVFIDERHDPLSGHLFNLEGAKWKNMRIKLTPTFTSGKMKMMFQTLVDCTVGLKAIMDESATNDTPVDIKDTLGRFGTDIIGSVAFGLECNSLKDPNSLFRKYGKKVFEDNAWDRIKASLQFIVPRGVLKILKFKMTKSDVEKFFMKVVSETVNYREQNNIYRKDFMHLLLQLKNRGAIVDDEKITDERGKIEEKALTMNELAAQAFVFFIAGFETSSTTLTFALYELATHPDIQEKLRQEINSVLKKHDNQLTYNGVMEMTYMDKVLNETLRKYPPVAILVRRCTKDYTIPHTMVRIKEGVNVSIPVLGLHRDPEYYPDPEVFDPERFSEKSKNARPTTVWIPFGQGPRTCIGIVTAILIGIIAYLKWKLTYWDKTGLPTLNPVILFGDTKDMLLGKSTFSEQILQFYKTFKARGFRHGGVYVGSRPFYIPVDPEIIKHIMQVDFQHFVNHGNYIDEENDPLTGHLFNLEDAKWKNMRVKLTPTFTSGKMKMMFQTLVDCSVELRSIIDNSANDNTPIEIKEILGRFTTDIIGSVAFGIECNSLKDPDALFRKYGRKVFQGDRWDKFRAYLQFLLPRYVLKVLKFKMTKPDVEKFFMKIIEETVTYREKNNISRKDFMHLLLQLKNRGAVADDDKITDDQGNGQVEALTMNQLAAQAYVFFIAGFETSSTTMTFALYELAVNPNIQEKLRHEIKRILEKYDNQLTYNAIMEMTYMDQVPTLLYPRLVYIRILNIIPIQKILILNDSPTKTKELDLHLPGFHLVKDQEYVLVYDLACYKLKLA</sequence>
<dbReference type="PRINTS" id="PR00385">
    <property type="entry name" value="P450"/>
</dbReference>
<keyword evidence="10 13" id="KW-0408">Iron</keyword>
<feature type="binding site" description="axial binding residue" evidence="13">
    <location>
        <position position="1020"/>
    </location>
    <ligand>
        <name>heme</name>
        <dbReference type="ChEBI" id="CHEBI:30413"/>
    </ligand>
    <ligandPart>
        <name>Fe</name>
        <dbReference type="ChEBI" id="CHEBI:18248"/>
    </ligandPart>
</feature>
<dbReference type="FunFam" id="1.10.630.10:FF:000042">
    <property type="entry name" value="Cytochrome P450"/>
    <property type="match status" value="2"/>
</dbReference>
<evidence type="ECO:0000256" key="10">
    <source>
        <dbReference type="ARBA" id="ARBA00023004"/>
    </source>
</evidence>
<dbReference type="InterPro" id="IPR036396">
    <property type="entry name" value="Cyt_P450_sf"/>
</dbReference>
<evidence type="ECO:0000256" key="12">
    <source>
        <dbReference type="ARBA" id="ARBA00023136"/>
    </source>
</evidence>
<evidence type="ECO:0000256" key="11">
    <source>
        <dbReference type="ARBA" id="ARBA00023033"/>
    </source>
</evidence>
<keyword evidence="8" id="KW-0492">Microsome</keyword>
<evidence type="ECO:0000256" key="4">
    <source>
        <dbReference type="ARBA" id="ARBA00010617"/>
    </source>
</evidence>
<evidence type="ECO:0000256" key="9">
    <source>
        <dbReference type="ARBA" id="ARBA00023002"/>
    </source>
</evidence>
<dbReference type="OrthoDB" id="2789670at2759"/>
<keyword evidence="16" id="KW-1185">Reference proteome</keyword>
<feature type="transmembrane region" description="Helical" evidence="14">
    <location>
        <begin position="6"/>
        <end position="23"/>
    </location>
</feature>
<dbReference type="InterPro" id="IPR001128">
    <property type="entry name" value="Cyt_P450"/>
</dbReference>
<accession>A0A482VPM0</accession>
<keyword evidence="14" id="KW-1133">Transmembrane helix</keyword>
<keyword evidence="6 13" id="KW-0479">Metal-binding</keyword>
<evidence type="ECO:0000256" key="3">
    <source>
        <dbReference type="ARBA" id="ARBA00004406"/>
    </source>
</evidence>
<comment type="subcellular location">
    <subcellularLocation>
        <location evidence="3">Endoplasmic reticulum membrane</location>
        <topology evidence="3">Peripheral membrane protein</topology>
    </subcellularLocation>
    <subcellularLocation>
        <location evidence="2">Microsome membrane</location>
        <topology evidence="2">Peripheral membrane protein</topology>
    </subcellularLocation>
</comment>
<keyword evidence="5 13" id="KW-0349">Heme</keyword>
<dbReference type="PANTHER" id="PTHR24292">
    <property type="entry name" value="CYTOCHROME P450"/>
    <property type="match status" value="1"/>
</dbReference>
<dbReference type="Gene3D" id="1.10.630.10">
    <property type="entry name" value="Cytochrome P450"/>
    <property type="match status" value="3"/>
</dbReference>
<dbReference type="SUPFAM" id="SSF48264">
    <property type="entry name" value="Cytochrome P450"/>
    <property type="match status" value="3"/>
</dbReference>
<evidence type="ECO:0000256" key="5">
    <source>
        <dbReference type="ARBA" id="ARBA00022617"/>
    </source>
</evidence>
<organism evidence="15 16">
    <name type="scientific">Asbolus verrucosus</name>
    <name type="common">Desert ironclad beetle</name>
    <dbReference type="NCBI Taxonomy" id="1661398"/>
    <lineage>
        <taxon>Eukaryota</taxon>
        <taxon>Metazoa</taxon>
        <taxon>Ecdysozoa</taxon>
        <taxon>Arthropoda</taxon>
        <taxon>Hexapoda</taxon>
        <taxon>Insecta</taxon>
        <taxon>Pterygota</taxon>
        <taxon>Neoptera</taxon>
        <taxon>Endopterygota</taxon>
        <taxon>Coleoptera</taxon>
        <taxon>Polyphaga</taxon>
        <taxon>Cucujiformia</taxon>
        <taxon>Tenebrionidae</taxon>
        <taxon>Pimeliinae</taxon>
        <taxon>Asbolus</taxon>
    </lineage>
</organism>
<name>A0A482VPM0_ASBVE</name>
<evidence type="ECO:0000256" key="2">
    <source>
        <dbReference type="ARBA" id="ARBA00004174"/>
    </source>
</evidence>
<proteinExistence type="inferred from homology"/>
<keyword evidence="11" id="KW-0503">Monooxygenase</keyword>
<dbReference type="InterPro" id="IPR017972">
    <property type="entry name" value="Cyt_P450_CS"/>
</dbReference>
<evidence type="ECO:0000313" key="15">
    <source>
        <dbReference type="EMBL" id="RZC34666.1"/>
    </source>
</evidence>
<dbReference type="EMBL" id="QDEB01077947">
    <property type="protein sequence ID" value="RZC34666.1"/>
    <property type="molecule type" value="Genomic_DNA"/>
</dbReference>
<dbReference type="GO" id="GO:0005789">
    <property type="term" value="C:endoplasmic reticulum membrane"/>
    <property type="evidence" value="ECO:0007669"/>
    <property type="project" value="UniProtKB-SubCell"/>
</dbReference>
<evidence type="ECO:0000313" key="16">
    <source>
        <dbReference type="Proteomes" id="UP000292052"/>
    </source>
</evidence>
<keyword evidence="12 14" id="KW-0472">Membrane</keyword>
<dbReference type="GO" id="GO:0005506">
    <property type="term" value="F:iron ion binding"/>
    <property type="evidence" value="ECO:0007669"/>
    <property type="project" value="InterPro"/>
</dbReference>
<keyword evidence="7" id="KW-0256">Endoplasmic reticulum</keyword>
<comment type="cofactor">
    <cofactor evidence="1 13">
        <name>heme</name>
        <dbReference type="ChEBI" id="CHEBI:30413"/>
    </cofactor>
</comment>
<keyword evidence="14" id="KW-0812">Transmembrane</keyword>
<dbReference type="GO" id="GO:0016705">
    <property type="term" value="F:oxidoreductase activity, acting on paired donors, with incorporation or reduction of molecular oxygen"/>
    <property type="evidence" value="ECO:0007669"/>
    <property type="project" value="InterPro"/>
</dbReference>
<comment type="similarity">
    <text evidence="4">Belongs to the cytochrome P450 family.</text>
</comment>
<evidence type="ECO:0000256" key="8">
    <source>
        <dbReference type="ARBA" id="ARBA00022848"/>
    </source>
</evidence>
<evidence type="ECO:0000256" key="6">
    <source>
        <dbReference type="ARBA" id="ARBA00022723"/>
    </source>
</evidence>
<keyword evidence="9" id="KW-0560">Oxidoreductase</keyword>
<gene>
    <name evidence="15" type="ORF">BDFB_006566</name>
</gene>
<dbReference type="GO" id="GO:0004497">
    <property type="term" value="F:monooxygenase activity"/>
    <property type="evidence" value="ECO:0007669"/>
    <property type="project" value="UniProtKB-KW"/>
</dbReference>
<dbReference type="PROSITE" id="PS00086">
    <property type="entry name" value="CYTOCHROME_P450"/>
    <property type="match status" value="2"/>
</dbReference>